<protein>
    <submittedName>
        <fullName evidence="1">Uncharacterized protein</fullName>
    </submittedName>
</protein>
<proteinExistence type="predicted"/>
<evidence type="ECO:0000313" key="1">
    <source>
        <dbReference type="EMBL" id="MBX56995.1"/>
    </source>
</evidence>
<dbReference type="EMBL" id="GGEC01076511">
    <property type="protein sequence ID" value="MBX56995.1"/>
    <property type="molecule type" value="Transcribed_RNA"/>
</dbReference>
<accession>A0A2P2PQK5</accession>
<sequence>MRCINQNKIKSEESKNKF</sequence>
<organism evidence="1">
    <name type="scientific">Rhizophora mucronata</name>
    <name type="common">Asiatic mangrove</name>
    <dbReference type="NCBI Taxonomy" id="61149"/>
    <lineage>
        <taxon>Eukaryota</taxon>
        <taxon>Viridiplantae</taxon>
        <taxon>Streptophyta</taxon>
        <taxon>Embryophyta</taxon>
        <taxon>Tracheophyta</taxon>
        <taxon>Spermatophyta</taxon>
        <taxon>Magnoliopsida</taxon>
        <taxon>eudicotyledons</taxon>
        <taxon>Gunneridae</taxon>
        <taxon>Pentapetalae</taxon>
        <taxon>rosids</taxon>
        <taxon>fabids</taxon>
        <taxon>Malpighiales</taxon>
        <taxon>Rhizophoraceae</taxon>
        <taxon>Rhizophora</taxon>
    </lineage>
</organism>
<reference evidence="1" key="1">
    <citation type="submission" date="2018-02" db="EMBL/GenBank/DDBJ databases">
        <title>Rhizophora mucronata_Transcriptome.</title>
        <authorList>
            <person name="Meera S.P."/>
            <person name="Sreeshan A."/>
            <person name="Augustine A."/>
        </authorList>
    </citation>
    <scope>NUCLEOTIDE SEQUENCE</scope>
    <source>
        <tissue evidence="1">Leaf</tissue>
    </source>
</reference>
<dbReference type="AlphaFoldDB" id="A0A2P2PQK5"/>
<name>A0A2P2PQK5_RHIMU</name>